<proteinExistence type="predicted"/>
<keyword evidence="2" id="KW-0812">Transmembrane</keyword>
<dbReference type="Proteomes" id="UP000809290">
    <property type="component" value="Unassembled WGS sequence"/>
</dbReference>
<feature type="compositionally biased region" description="Basic and acidic residues" evidence="1">
    <location>
        <begin position="164"/>
        <end position="180"/>
    </location>
</feature>
<comment type="caution">
    <text evidence="3">The sequence shown here is derived from an EMBL/GenBank/DDBJ whole genome shotgun (WGS) entry which is preliminary data.</text>
</comment>
<accession>A0ABS2SNK4</accession>
<sequence length="239" mass="25067">MTQFIKVVHTLHYFAEALSWGAITYSAFLIFGRGWLGILCGGLALIATTSVWSLFASSRAFFRSPIAVVASRVLLYALAVAGLVVAGLHIEAIILAVLLVLTEGILIGFKAHPALHPHSGGQARLVSDGNPKTAERRAPSNRGPRIVPGVQPTSGEQRTGQFMSRREARLAREAQAKDGGADAGGKPESTAQAGEVKAGNGQNGNSTVGNGKAGNEHTGGSTSARIVGETPKRPRKKKR</sequence>
<feature type="compositionally biased region" description="Polar residues" evidence="1">
    <location>
        <begin position="151"/>
        <end position="162"/>
    </location>
</feature>
<keyword evidence="2" id="KW-0472">Membrane</keyword>
<gene>
    <name evidence="3" type="ORF">JOE56_001290</name>
</gene>
<feature type="transmembrane region" description="Helical" evidence="2">
    <location>
        <begin position="67"/>
        <end position="86"/>
    </location>
</feature>
<dbReference type="EMBL" id="JAFBCP010000001">
    <property type="protein sequence ID" value="MBM7816596.1"/>
    <property type="molecule type" value="Genomic_DNA"/>
</dbReference>
<dbReference type="InterPro" id="IPR021214">
    <property type="entry name" value="DUF2568"/>
</dbReference>
<evidence type="ECO:0008006" key="5">
    <source>
        <dbReference type="Google" id="ProtNLM"/>
    </source>
</evidence>
<evidence type="ECO:0000256" key="2">
    <source>
        <dbReference type="SAM" id="Phobius"/>
    </source>
</evidence>
<reference evidence="3 4" key="1">
    <citation type="submission" date="2021-01" db="EMBL/GenBank/DDBJ databases">
        <title>Sequencing the genomes of 1000 actinobacteria strains.</title>
        <authorList>
            <person name="Klenk H.-P."/>
        </authorList>
    </citation>
    <scope>NUCLEOTIDE SEQUENCE [LARGE SCALE GENOMIC DNA]</scope>
    <source>
        <strain evidence="3 4">DSM 13657</strain>
    </source>
</reference>
<name>A0ABS2SNK4_9MICO</name>
<feature type="transmembrane region" description="Helical" evidence="2">
    <location>
        <begin position="12"/>
        <end position="30"/>
    </location>
</feature>
<evidence type="ECO:0000313" key="4">
    <source>
        <dbReference type="Proteomes" id="UP000809290"/>
    </source>
</evidence>
<organism evidence="3 4">
    <name type="scientific">Brevibacterium paucivorans</name>
    <dbReference type="NCBI Taxonomy" id="170994"/>
    <lineage>
        <taxon>Bacteria</taxon>
        <taxon>Bacillati</taxon>
        <taxon>Actinomycetota</taxon>
        <taxon>Actinomycetes</taxon>
        <taxon>Micrococcales</taxon>
        <taxon>Brevibacteriaceae</taxon>
        <taxon>Brevibacterium</taxon>
    </lineage>
</organism>
<keyword evidence="2" id="KW-1133">Transmembrane helix</keyword>
<dbReference type="RefSeq" id="WP_204515342.1">
    <property type="nucleotide sequence ID" value="NZ_JAFBCP010000001.1"/>
</dbReference>
<dbReference type="Pfam" id="PF10823">
    <property type="entry name" value="DUF2568"/>
    <property type="match status" value="1"/>
</dbReference>
<keyword evidence="4" id="KW-1185">Reference proteome</keyword>
<feature type="transmembrane region" description="Helical" evidence="2">
    <location>
        <begin position="36"/>
        <end position="55"/>
    </location>
</feature>
<feature type="region of interest" description="Disordered" evidence="1">
    <location>
        <begin position="120"/>
        <end position="239"/>
    </location>
</feature>
<evidence type="ECO:0000313" key="3">
    <source>
        <dbReference type="EMBL" id="MBM7816596.1"/>
    </source>
</evidence>
<protein>
    <recommendedName>
        <fullName evidence="5">DUF2568 domain-containing protein</fullName>
    </recommendedName>
</protein>
<evidence type="ECO:0000256" key="1">
    <source>
        <dbReference type="SAM" id="MobiDB-lite"/>
    </source>
</evidence>